<feature type="binding site" evidence="13">
    <location>
        <position position="192"/>
    </location>
    <ligand>
        <name>Mg(2+)</name>
        <dbReference type="ChEBI" id="CHEBI:18420"/>
        <label>2</label>
        <note>catalytic</note>
    </ligand>
</feature>
<dbReference type="GO" id="GO:0006397">
    <property type="term" value="P:mRNA processing"/>
    <property type="evidence" value="ECO:0007669"/>
    <property type="project" value="UniProtKB-KW"/>
</dbReference>
<dbReference type="InterPro" id="IPR014492">
    <property type="entry name" value="PolyA_polymerase"/>
</dbReference>
<dbReference type="Pfam" id="PF04926">
    <property type="entry name" value="PAP_RNA-bind"/>
    <property type="match status" value="1"/>
</dbReference>
<dbReference type="GO" id="GO:0005524">
    <property type="term" value="F:ATP binding"/>
    <property type="evidence" value="ECO:0007669"/>
    <property type="project" value="UniProtKB-UniRule"/>
</dbReference>
<feature type="binding site" evidence="12">
    <location>
        <position position="192"/>
    </location>
    <ligand>
        <name>ATP</name>
        <dbReference type="ChEBI" id="CHEBI:30616"/>
    </ligand>
</feature>
<dbReference type="EMBL" id="CYKH01001624">
    <property type="protein sequence ID" value="CUG88196.1"/>
    <property type="molecule type" value="Genomic_DNA"/>
</dbReference>
<dbReference type="GO" id="GO:0005634">
    <property type="term" value="C:nucleus"/>
    <property type="evidence" value="ECO:0007669"/>
    <property type="project" value="UniProtKB-SubCell"/>
</dbReference>
<keyword evidence="7 11" id="KW-0547">Nucleotide-binding</keyword>
<evidence type="ECO:0000256" key="4">
    <source>
        <dbReference type="ARBA" id="ARBA00022664"/>
    </source>
</evidence>
<feature type="binding site" evidence="13">
    <location>
        <position position="138"/>
    </location>
    <ligand>
        <name>Mg(2+)</name>
        <dbReference type="ChEBI" id="CHEBI:18420"/>
        <label>2</label>
        <note>catalytic</note>
    </ligand>
</feature>
<keyword evidence="5 11" id="KW-0808">Transferase</keyword>
<evidence type="ECO:0000313" key="18">
    <source>
        <dbReference type="EMBL" id="CUG88196.1"/>
    </source>
</evidence>
<dbReference type="OrthoDB" id="412748at2759"/>
<keyword evidence="10 11" id="KW-0539">Nucleus</keyword>
<keyword evidence="4 11" id="KW-0507">mRNA processing</keyword>
<evidence type="ECO:0000256" key="11">
    <source>
        <dbReference type="PIRNR" id="PIRNR018425"/>
    </source>
</evidence>
<organism evidence="18 19">
    <name type="scientific">Bodo saltans</name>
    <name type="common">Flagellated protozoan</name>
    <dbReference type="NCBI Taxonomy" id="75058"/>
    <lineage>
        <taxon>Eukaryota</taxon>
        <taxon>Discoba</taxon>
        <taxon>Euglenozoa</taxon>
        <taxon>Kinetoplastea</taxon>
        <taxon>Metakinetoplastina</taxon>
        <taxon>Eubodonida</taxon>
        <taxon>Bodonidae</taxon>
        <taxon>Bodo</taxon>
    </lineage>
</organism>
<dbReference type="PANTHER" id="PTHR10682:SF21">
    <property type="entry name" value="POLY(A) POLYMERASE"/>
    <property type="match status" value="1"/>
</dbReference>
<dbReference type="SUPFAM" id="SSF55003">
    <property type="entry name" value="PAP/Archaeal CCA-adding enzyme, C-terminal domain"/>
    <property type="match status" value="1"/>
</dbReference>
<dbReference type="EC" id="2.7.7.19" evidence="11"/>
<proteinExistence type="inferred from homology"/>
<evidence type="ECO:0000256" key="9">
    <source>
        <dbReference type="ARBA" id="ARBA00022842"/>
    </source>
</evidence>
<comment type="catalytic activity">
    <reaction evidence="11">
        <text>RNA(n) + ATP = RNA(n)-3'-adenine ribonucleotide + diphosphate</text>
        <dbReference type="Rhea" id="RHEA:11332"/>
        <dbReference type="Rhea" id="RHEA-COMP:14527"/>
        <dbReference type="Rhea" id="RHEA-COMP:17347"/>
        <dbReference type="ChEBI" id="CHEBI:30616"/>
        <dbReference type="ChEBI" id="CHEBI:33019"/>
        <dbReference type="ChEBI" id="CHEBI:140395"/>
        <dbReference type="ChEBI" id="CHEBI:173115"/>
        <dbReference type="EC" id="2.7.7.19"/>
    </reaction>
</comment>
<evidence type="ECO:0000313" key="19">
    <source>
        <dbReference type="Proteomes" id="UP000051952"/>
    </source>
</evidence>
<feature type="binding site" evidence="12">
    <location>
        <position position="250"/>
    </location>
    <ligand>
        <name>ATP</name>
        <dbReference type="ChEBI" id="CHEBI:30616"/>
    </ligand>
</feature>
<protein>
    <recommendedName>
        <fullName evidence="11">Poly(A) polymerase</fullName>
        <ecNumber evidence="11">2.7.7.19</ecNumber>
    </recommendedName>
</protein>
<keyword evidence="19" id="KW-1185">Reference proteome</keyword>
<keyword evidence="8 11" id="KW-0067">ATP-binding</keyword>
<dbReference type="InterPro" id="IPR011068">
    <property type="entry name" value="NuclTrfase_I-like_C"/>
</dbReference>
<evidence type="ECO:0000256" key="10">
    <source>
        <dbReference type="ARBA" id="ARBA00023242"/>
    </source>
</evidence>
<feature type="compositionally biased region" description="Low complexity" evidence="14">
    <location>
        <begin position="592"/>
        <end position="621"/>
    </location>
</feature>
<evidence type="ECO:0000256" key="6">
    <source>
        <dbReference type="ARBA" id="ARBA00022723"/>
    </source>
</evidence>
<dbReference type="InterPro" id="IPR007012">
    <property type="entry name" value="PolA_pol_cen_dom"/>
</dbReference>
<name>A0A0S4JIG5_BODSA</name>
<keyword evidence="9 13" id="KW-0460">Magnesium</keyword>
<dbReference type="Gene3D" id="3.30.460.10">
    <property type="entry name" value="Beta Polymerase, domain 2"/>
    <property type="match status" value="1"/>
</dbReference>
<evidence type="ECO:0000256" key="12">
    <source>
        <dbReference type="PIRSR" id="PIRSR018425-1"/>
    </source>
</evidence>
<keyword evidence="6 13" id="KW-0479">Metal-binding</keyword>
<feature type="region of interest" description="Disordered" evidence="14">
    <location>
        <begin position="568"/>
        <end position="667"/>
    </location>
</feature>
<evidence type="ECO:0000256" key="13">
    <source>
        <dbReference type="PIRSR" id="PIRSR018425-2"/>
    </source>
</evidence>
<evidence type="ECO:0000256" key="3">
    <source>
        <dbReference type="ARBA" id="ARBA00010912"/>
    </source>
</evidence>
<dbReference type="InterPro" id="IPR043519">
    <property type="entry name" value="NT_sf"/>
</dbReference>
<dbReference type="GO" id="GO:0046872">
    <property type="term" value="F:metal ion binding"/>
    <property type="evidence" value="ECO:0007669"/>
    <property type="project" value="UniProtKB-KW"/>
</dbReference>
<feature type="binding site" evidence="12">
    <location>
        <begin position="138"/>
        <end position="140"/>
    </location>
    <ligand>
        <name>ATP</name>
        <dbReference type="ChEBI" id="CHEBI:30616"/>
    </ligand>
</feature>
<evidence type="ECO:0000256" key="14">
    <source>
        <dbReference type="SAM" id="MobiDB-lite"/>
    </source>
</evidence>
<evidence type="ECO:0000256" key="2">
    <source>
        <dbReference type="ARBA" id="ARBA00004123"/>
    </source>
</evidence>
<evidence type="ECO:0000259" key="15">
    <source>
        <dbReference type="Pfam" id="PF04926"/>
    </source>
</evidence>
<dbReference type="PIRSF" id="PIRSF018425">
    <property type="entry name" value="PolyA_polymerase"/>
    <property type="match status" value="1"/>
</dbReference>
<dbReference type="Gene3D" id="1.10.1410.10">
    <property type="match status" value="1"/>
</dbReference>
<evidence type="ECO:0000259" key="16">
    <source>
        <dbReference type="Pfam" id="PF04928"/>
    </source>
</evidence>
<comment type="cofactor">
    <cofactor evidence="13">
        <name>Mg(2+)</name>
        <dbReference type="ChEBI" id="CHEBI:18420"/>
    </cofactor>
    <text evidence="13">Binds 2 magnesium ions. Also active with manganese.</text>
</comment>
<comment type="function">
    <text evidence="11">Polymerase that creates the 3'-poly(A) tail of mRNA's.</text>
</comment>
<feature type="domain" description="Poly(A) polymerase RNA-binding" evidence="15">
    <location>
        <begin position="415"/>
        <end position="575"/>
    </location>
</feature>
<dbReference type="VEuPathDB" id="TriTrypDB:BSAL_14125"/>
<evidence type="ECO:0000256" key="1">
    <source>
        <dbReference type="ARBA" id="ARBA00001936"/>
    </source>
</evidence>
<dbReference type="SUPFAM" id="SSF81631">
    <property type="entry name" value="PAP/OAS1 substrate-binding domain"/>
    <property type="match status" value="1"/>
</dbReference>
<sequence length="667" mass="73865">MSKEVVRHSLLCYALLHCLHRPTRRNKAGFKHKVNILKEQMSAADAIAARALSIDGASAGELKQDAPLAEWCATRREPEEESERRRNVLSRLQGITRMWIRTTMISEFRMQPEAASLVDGRLFTTGSYRYNVHSSGSDIDMVLIAPERITREHFFTTLVERLRGEPWISQLDMIRDARVPIIAMKADGIDIDLSFGTIKRTVVPEVITDDILRGLDETSVRSCNAVRVASAVIDMVPNKGAFRQALRFIKSWGKERGVYNLKLGYPSGIGWALLVAKTCQNYPNKNAAGVLCGFFRVYSKWFRPDPHVTGEPNRAIFLTDSLTPTVNLGPCWDPRINMRDAQALFPVITPANPYSNACYNVSTTTLRVLCKEFQRGHEILSEGMSHDVEELAQLYGSPFGIWKKLLEPYAFVPNQNYLVVRVTCTDAEHYTRYVDTVETKVALLWAENQYTRGAALESFSHVTVRPMSSRFEDPDETKIREAIIKSKRTGAPLGITVPPTQTYTAYFLAGLEVKAPVPGEQQRKVDLTRIIQMFTEQVKQLHGAFQAPMTKVPVVEVTKMEKLPSFITGVSNKRERDESTVTGDTTTAKIDGSGAAAQGKSASTPLSAKSSAPPVSPVDIAAPPPTPITPLSATSSSSVAPSEQQKAAAAPQQQRASAFDEALGMDF</sequence>
<dbReference type="GO" id="GO:0003723">
    <property type="term" value="F:RNA binding"/>
    <property type="evidence" value="ECO:0007669"/>
    <property type="project" value="UniProtKB-UniRule"/>
</dbReference>
<dbReference type="GO" id="GO:0031123">
    <property type="term" value="P:RNA 3'-end processing"/>
    <property type="evidence" value="ECO:0007669"/>
    <property type="project" value="InterPro"/>
</dbReference>
<feature type="binding site" evidence="13">
    <location>
        <position position="140"/>
    </location>
    <ligand>
        <name>Mg(2+)</name>
        <dbReference type="ChEBI" id="CHEBI:18420"/>
        <label>2</label>
        <note>catalytic</note>
    </ligand>
</feature>
<dbReference type="Pfam" id="PF20750">
    <property type="entry name" value="PAP_NTPase"/>
    <property type="match status" value="1"/>
</dbReference>
<feature type="binding site" evidence="12">
    <location>
        <position position="259"/>
    </location>
    <ligand>
        <name>ATP</name>
        <dbReference type="ChEBI" id="CHEBI:30616"/>
    </ligand>
</feature>
<dbReference type="SUPFAM" id="SSF81301">
    <property type="entry name" value="Nucleotidyltransferase"/>
    <property type="match status" value="1"/>
</dbReference>
<reference evidence="19" key="1">
    <citation type="submission" date="2015-09" db="EMBL/GenBank/DDBJ databases">
        <authorList>
            <consortium name="Pathogen Informatics"/>
        </authorList>
    </citation>
    <scope>NUCLEOTIDE SEQUENCE [LARGE SCALE GENOMIC DNA]</scope>
    <source>
        <strain evidence="19">Lake Konstanz</strain>
    </source>
</reference>
<dbReference type="CDD" id="cd05402">
    <property type="entry name" value="NT_PAP_TUTase"/>
    <property type="match status" value="1"/>
</dbReference>
<comment type="subcellular location">
    <subcellularLocation>
        <location evidence="2 11">Nucleus</location>
    </subcellularLocation>
</comment>
<feature type="binding site" evidence="13">
    <location>
        <position position="140"/>
    </location>
    <ligand>
        <name>Mg(2+)</name>
        <dbReference type="ChEBI" id="CHEBI:18420"/>
        <label>1</label>
        <note>catalytic</note>
    </ligand>
</feature>
<dbReference type="FunFam" id="3.30.460.10:FF:000027">
    <property type="entry name" value="Poly(A) polymerase PAP"/>
    <property type="match status" value="1"/>
</dbReference>
<dbReference type="AlphaFoldDB" id="A0A0S4JIG5"/>
<evidence type="ECO:0000259" key="17">
    <source>
        <dbReference type="Pfam" id="PF20750"/>
    </source>
</evidence>
<dbReference type="Proteomes" id="UP000051952">
    <property type="component" value="Unassembled WGS sequence"/>
</dbReference>
<dbReference type="Pfam" id="PF04928">
    <property type="entry name" value="PAP_central"/>
    <property type="match status" value="1"/>
</dbReference>
<feature type="domain" description="Poly(A) polymerase nucleotidyltransferase" evidence="17">
    <location>
        <begin position="51"/>
        <end position="236"/>
    </location>
</feature>
<feature type="compositionally biased region" description="Low complexity" evidence="14">
    <location>
        <begin position="629"/>
        <end position="657"/>
    </location>
</feature>
<dbReference type="InterPro" id="IPR048840">
    <property type="entry name" value="PolA_pol_NTPase"/>
</dbReference>
<evidence type="ECO:0000256" key="7">
    <source>
        <dbReference type="ARBA" id="ARBA00022741"/>
    </source>
</evidence>
<feature type="domain" description="Poly(A) polymerase central" evidence="16">
    <location>
        <begin position="242"/>
        <end position="394"/>
    </location>
</feature>
<dbReference type="GO" id="GO:1990817">
    <property type="term" value="F:poly(A) RNA polymerase activity"/>
    <property type="evidence" value="ECO:0007669"/>
    <property type="project" value="UniProtKB-UniRule"/>
</dbReference>
<comment type="similarity">
    <text evidence="3 11">Belongs to the poly(A) polymerase family.</text>
</comment>
<feature type="binding site" evidence="13">
    <location>
        <position position="138"/>
    </location>
    <ligand>
        <name>Mg(2+)</name>
        <dbReference type="ChEBI" id="CHEBI:18420"/>
        <label>1</label>
        <note>catalytic</note>
    </ligand>
</feature>
<evidence type="ECO:0000256" key="5">
    <source>
        <dbReference type="ARBA" id="ARBA00022679"/>
    </source>
</evidence>
<gene>
    <name evidence="18" type="ORF">BSAL_14125</name>
</gene>
<accession>A0A0S4JIG5</accession>
<dbReference type="InterPro" id="IPR007010">
    <property type="entry name" value="PolA_pol_RNA-bd_dom"/>
</dbReference>
<comment type="cofactor">
    <cofactor evidence="1">
        <name>Mn(2+)</name>
        <dbReference type="ChEBI" id="CHEBI:29035"/>
    </cofactor>
</comment>
<dbReference type="PANTHER" id="PTHR10682">
    <property type="entry name" value="POLY A POLYMERASE"/>
    <property type="match status" value="1"/>
</dbReference>
<evidence type="ECO:0000256" key="8">
    <source>
        <dbReference type="ARBA" id="ARBA00022840"/>
    </source>
</evidence>
<dbReference type="Gene3D" id="3.30.70.590">
    <property type="entry name" value="Poly(A) polymerase predicted RNA binding domain"/>
    <property type="match status" value="1"/>
</dbReference>